<dbReference type="InterPro" id="IPR019027">
    <property type="entry name" value="Pilus_biogenesis_CpaD-related"/>
</dbReference>
<dbReference type="Proteomes" id="UP000575068">
    <property type="component" value="Unassembled WGS sequence"/>
</dbReference>
<evidence type="ECO:0000313" key="2">
    <source>
        <dbReference type="EMBL" id="MBB4642126.1"/>
    </source>
</evidence>
<gene>
    <name evidence="2" type="ORF">HNQ99_002448</name>
</gene>
<reference evidence="2 3" key="1">
    <citation type="submission" date="2020-08" db="EMBL/GenBank/DDBJ databases">
        <title>Genomic Encyclopedia of Type Strains, Phase IV (KMG-IV): sequencing the most valuable type-strain genomes for metagenomic binning, comparative biology and taxonomic classification.</title>
        <authorList>
            <person name="Goeker M."/>
        </authorList>
    </citation>
    <scope>NUCLEOTIDE SEQUENCE [LARGE SCALE GENOMIC DNA]</scope>
    <source>
        <strain evidence="2 3">DSM 7465</strain>
    </source>
</reference>
<dbReference type="AlphaFoldDB" id="A0A840HXE6"/>
<accession>A0A840HXE6</accession>
<name>A0A840HXE6_9SPHN</name>
<evidence type="ECO:0000313" key="3">
    <source>
        <dbReference type="Proteomes" id="UP000575068"/>
    </source>
</evidence>
<evidence type="ECO:0000256" key="1">
    <source>
        <dbReference type="SAM" id="SignalP"/>
    </source>
</evidence>
<keyword evidence="3" id="KW-1185">Reference proteome</keyword>
<comment type="caution">
    <text evidence="2">The sequence shown here is derived from an EMBL/GenBank/DDBJ whole genome shotgun (WGS) entry which is preliminary data.</text>
</comment>
<sequence length="214" mass="22074">MYKPLLKRAAALPLLAVFILPMAACQAPINRGMDSVHQPVVSRSDYVFDVYPTPGGDLPASERERLDGWFTSIDLTYGDRVSIDGESSTAARASVSQLLGNYGLLLSDTAPATAGSVPGGAIRVIVSRSTASVPGCPDWRSTQEGDLIGGTSSNYGCATNGNLAAMIANPQDLVLGQPGAISRAPTAATKAIKTYQDKASTGAGDLKTLTGGSN</sequence>
<dbReference type="RefSeq" id="WP_184475903.1">
    <property type="nucleotide sequence ID" value="NZ_JACHOV010000009.1"/>
</dbReference>
<protein>
    <submittedName>
        <fullName evidence="2">Pilus assembly protein CpaD</fullName>
    </submittedName>
</protein>
<feature type="chain" id="PRO_5033016779" evidence="1">
    <location>
        <begin position="24"/>
        <end position="214"/>
    </location>
</feature>
<organism evidence="2 3">
    <name type="scientific">Rhizorhapis suberifaciens</name>
    <name type="common">corky root of lettuce</name>
    <dbReference type="NCBI Taxonomy" id="13656"/>
    <lineage>
        <taxon>Bacteria</taxon>
        <taxon>Pseudomonadati</taxon>
        <taxon>Pseudomonadota</taxon>
        <taxon>Alphaproteobacteria</taxon>
        <taxon>Sphingomonadales</taxon>
        <taxon>Sphingomonadaceae</taxon>
        <taxon>Rhizorhapis</taxon>
    </lineage>
</organism>
<feature type="signal peptide" evidence="1">
    <location>
        <begin position="1"/>
        <end position="23"/>
    </location>
</feature>
<keyword evidence="1" id="KW-0732">Signal</keyword>
<dbReference type="EMBL" id="JACHOV010000009">
    <property type="protein sequence ID" value="MBB4642126.1"/>
    <property type="molecule type" value="Genomic_DNA"/>
</dbReference>
<dbReference type="Pfam" id="PF09476">
    <property type="entry name" value="Pilus_CpaD"/>
    <property type="match status" value="1"/>
</dbReference>
<proteinExistence type="predicted"/>